<keyword evidence="2" id="KW-0812">Transmembrane</keyword>
<dbReference type="EMBL" id="CM000130">
    <property type="protein sequence ID" value="EEC79698.1"/>
    <property type="molecule type" value="Genomic_DNA"/>
</dbReference>
<gene>
    <name evidence="3" type="ORF">OsI_20987</name>
</gene>
<feature type="region of interest" description="Disordered" evidence="1">
    <location>
        <begin position="22"/>
        <end position="64"/>
    </location>
</feature>
<evidence type="ECO:0000313" key="3">
    <source>
        <dbReference type="EMBL" id="EEC79698.1"/>
    </source>
</evidence>
<proteinExistence type="predicted"/>
<feature type="region of interest" description="Disordered" evidence="1">
    <location>
        <begin position="221"/>
        <end position="256"/>
    </location>
</feature>
<dbReference type="AlphaFoldDB" id="B8AWR1"/>
<feature type="compositionally biased region" description="Low complexity" evidence="1">
    <location>
        <begin position="153"/>
        <end position="180"/>
    </location>
</feature>
<dbReference type="HOGENOM" id="CLU_1087365_0_0_1"/>
<feature type="compositionally biased region" description="Pro residues" evidence="1">
    <location>
        <begin position="32"/>
        <end position="46"/>
    </location>
</feature>
<keyword evidence="2" id="KW-0472">Membrane</keyword>
<name>B8AWR1_ORYSI</name>
<evidence type="ECO:0000256" key="2">
    <source>
        <dbReference type="SAM" id="Phobius"/>
    </source>
</evidence>
<dbReference type="Proteomes" id="UP000007015">
    <property type="component" value="Chromosome 5"/>
</dbReference>
<evidence type="ECO:0000256" key="1">
    <source>
        <dbReference type="SAM" id="MobiDB-lite"/>
    </source>
</evidence>
<protein>
    <submittedName>
        <fullName evidence="3">Uncharacterized protein</fullName>
    </submittedName>
</protein>
<evidence type="ECO:0000313" key="4">
    <source>
        <dbReference type="Proteomes" id="UP000007015"/>
    </source>
</evidence>
<feature type="compositionally biased region" description="Basic residues" evidence="1">
    <location>
        <begin position="92"/>
        <end position="102"/>
    </location>
</feature>
<keyword evidence="2" id="KW-1133">Transmembrane helix</keyword>
<organism evidence="3 4">
    <name type="scientific">Oryza sativa subsp. indica</name>
    <name type="common">Rice</name>
    <dbReference type="NCBI Taxonomy" id="39946"/>
    <lineage>
        <taxon>Eukaryota</taxon>
        <taxon>Viridiplantae</taxon>
        <taxon>Streptophyta</taxon>
        <taxon>Embryophyta</taxon>
        <taxon>Tracheophyta</taxon>
        <taxon>Spermatophyta</taxon>
        <taxon>Magnoliopsida</taxon>
        <taxon>Liliopsida</taxon>
        <taxon>Poales</taxon>
        <taxon>Poaceae</taxon>
        <taxon>BOP clade</taxon>
        <taxon>Oryzoideae</taxon>
        <taxon>Oryzeae</taxon>
        <taxon>Oryzinae</taxon>
        <taxon>Oryza</taxon>
        <taxon>Oryza sativa</taxon>
    </lineage>
</organism>
<sequence>MLCEVGRDGVVVVAGRAVSAQFATAGADRPLAPRPPPPPPWTPPPAAGELPADDRRRQGEAAGVLLLARDHDLCRFHADDPAGPDPGAQALQRRRGLPRLRRPLQLLPELRRRLRQAQPQPRHRHQRPRARPRGDAAAQLLSRRLPPAPSSTPPAAHFSAPDGRALLRPPRSLPSSSPGSCRRRQVPPLAATGFLWALFPSCLLPALPGGGAVWRSSRMARTARRRGRALGGATRERRGRRGDGAGVVGGDPDAAA</sequence>
<keyword evidence="4" id="KW-1185">Reference proteome</keyword>
<feature type="compositionally biased region" description="Low complexity" evidence="1">
    <location>
        <begin position="135"/>
        <end position="145"/>
    </location>
</feature>
<dbReference type="Gramene" id="BGIOSGA017561-TA">
    <property type="protein sequence ID" value="BGIOSGA017561-PA"/>
    <property type="gene ID" value="BGIOSGA017561"/>
</dbReference>
<accession>B8AWR1</accession>
<feature type="compositionally biased region" description="Basic residues" evidence="1">
    <location>
        <begin position="121"/>
        <end position="131"/>
    </location>
</feature>
<feature type="transmembrane region" description="Helical" evidence="2">
    <location>
        <begin position="193"/>
        <end position="214"/>
    </location>
</feature>
<feature type="region of interest" description="Disordered" evidence="1">
    <location>
        <begin position="77"/>
        <end position="184"/>
    </location>
</feature>
<reference evidence="3 4" key="1">
    <citation type="journal article" date="2005" name="PLoS Biol.">
        <title>The genomes of Oryza sativa: a history of duplications.</title>
        <authorList>
            <person name="Yu J."/>
            <person name="Wang J."/>
            <person name="Lin W."/>
            <person name="Li S."/>
            <person name="Li H."/>
            <person name="Zhou J."/>
            <person name="Ni P."/>
            <person name="Dong W."/>
            <person name="Hu S."/>
            <person name="Zeng C."/>
            <person name="Zhang J."/>
            <person name="Zhang Y."/>
            <person name="Li R."/>
            <person name="Xu Z."/>
            <person name="Li S."/>
            <person name="Li X."/>
            <person name="Zheng H."/>
            <person name="Cong L."/>
            <person name="Lin L."/>
            <person name="Yin J."/>
            <person name="Geng J."/>
            <person name="Li G."/>
            <person name="Shi J."/>
            <person name="Liu J."/>
            <person name="Lv H."/>
            <person name="Li J."/>
            <person name="Wang J."/>
            <person name="Deng Y."/>
            <person name="Ran L."/>
            <person name="Shi X."/>
            <person name="Wang X."/>
            <person name="Wu Q."/>
            <person name="Li C."/>
            <person name="Ren X."/>
            <person name="Wang J."/>
            <person name="Wang X."/>
            <person name="Li D."/>
            <person name="Liu D."/>
            <person name="Zhang X."/>
            <person name="Ji Z."/>
            <person name="Zhao W."/>
            <person name="Sun Y."/>
            <person name="Zhang Z."/>
            <person name="Bao J."/>
            <person name="Han Y."/>
            <person name="Dong L."/>
            <person name="Ji J."/>
            <person name="Chen P."/>
            <person name="Wu S."/>
            <person name="Liu J."/>
            <person name="Xiao Y."/>
            <person name="Bu D."/>
            <person name="Tan J."/>
            <person name="Yang L."/>
            <person name="Ye C."/>
            <person name="Zhang J."/>
            <person name="Xu J."/>
            <person name="Zhou Y."/>
            <person name="Yu Y."/>
            <person name="Zhang B."/>
            <person name="Zhuang S."/>
            <person name="Wei H."/>
            <person name="Liu B."/>
            <person name="Lei M."/>
            <person name="Yu H."/>
            <person name="Li Y."/>
            <person name="Xu H."/>
            <person name="Wei S."/>
            <person name="He X."/>
            <person name="Fang L."/>
            <person name="Zhang Z."/>
            <person name="Zhang Y."/>
            <person name="Huang X."/>
            <person name="Su Z."/>
            <person name="Tong W."/>
            <person name="Li J."/>
            <person name="Tong Z."/>
            <person name="Li S."/>
            <person name="Ye J."/>
            <person name="Wang L."/>
            <person name="Fang L."/>
            <person name="Lei T."/>
            <person name="Chen C."/>
            <person name="Chen H."/>
            <person name="Xu Z."/>
            <person name="Li H."/>
            <person name="Huang H."/>
            <person name="Zhang F."/>
            <person name="Xu H."/>
            <person name="Li N."/>
            <person name="Zhao C."/>
            <person name="Li S."/>
            <person name="Dong L."/>
            <person name="Huang Y."/>
            <person name="Li L."/>
            <person name="Xi Y."/>
            <person name="Qi Q."/>
            <person name="Li W."/>
            <person name="Zhang B."/>
            <person name="Hu W."/>
            <person name="Zhang Y."/>
            <person name="Tian X."/>
            <person name="Jiao Y."/>
            <person name="Liang X."/>
            <person name="Jin J."/>
            <person name="Gao L."/>
            <person name="Zheng W."/>
            <person name="Hao B."/>
            <person name="Liu S."/>
            <person name="Wang W."/>
            <person name="Yuan L."/>
            <person name="Cao M."/>
            <person name="McDermott J."/>
            <person name="Samudrala R."/>
            <person name="Wang J."/>
            <person name="Wong G.K."/>
            <person name="Yang H."/>
        </authorList>
    </citation>
    <scope>NUCLEOTIDE SEQUENCE [LARGE SCALE GENOMIC DNA]</scope>
    <source>
        <strain evidence="4">cv. 93-11</strain>
    </source>
</reference>